<proteinExistence type="predicted"/>
<evidence type="ECO:0000259" key="2">
    <source>
        <dbReference type="Pfam" id="PF04389"/>
    </source>
</evidence>
<dbReference type="GO" id="GO:0008235">
    <property type="term" value="F:metalloexopeptidase activity"/>
    <property type="evidence" value="ECO:0007669"/>
    <property type="project" value="InterPro"/>
</dbReference>
<dbReference type="RefSeq" id="WP_093022876.1">
    <property type="nucleotide sequence ID" value="NZ_FPBK01000001.1"/>
</dbReference>
<gene>
    <name evidence="3" type="ORF">SAMN05216480_101632</name>
</gene>
<dbReference type="OrthoDB" id="9764939at2"/>
<dbReference type="EMBL" id="FPBK01000001">
    <property type="protein sequence ID" value="SFU31171.1"/>
    <property type="molecule type" value="Genomic_DNA"/>
</dbReference>
<dbReference type="SUPFAM" id="SSF53187">
    <property type="entry name" value="Zn-dependent exopeptidases"/>
    <property type="match status" value="1"/>
</dbReference>
<dbReference type="AlphaFoldDB" id="A0A1I7F4P9"/>
<dbReference type="Gene3D" id="3.40.630.10">
    <property type="entry name" value="Zn peptidases"/>
    <property type="match status" value="1"/>
</dbReference>
<evidence type="ECO:0000256" key="1">
    <source>
        <dbReference type="SAM" id="SignalP"/>
    </source>
</evidence>
<dbReference type="GO" id="GO:0006508">
    <property type="term" value="P:proteolysis"/>
    <property type="evidence" value="ECO:0007669"/>
    <property type="project" value="InterPro"/>
</dbReference>
<protein>
    <submittedName>
        <fullName evidence="3">Peptidase family M28</fullName>
    </submittedName>
</protein>
<dbReference type="PANTHER" id="PTHR12147">
    <property type="entry name" value="METALLOPEPTIDASE M28 FAMILY MEMBER"/>
    <property type="match status" value="1"/>
</dbReference>
<name>A0A1I7F4P9_9FLAO</name>
<organism evidence="3 4">
    <name type="scientific">Pustulibacterium marinum</name>
    <dbReference type="NCBI Taxonomy" id="1224947"/>
    <lineage>
        <taxon>Bacteria</taxon>
        <taxon>Pseudomonadati</taxon>
        <taxon>Bacteroidota</taxon>
        <taxon>Flavobacteriia</taxon>
        <taxon>Flavobacteriales</taxon>
        <taxon>Flavobacteriaceae</taxon>
        <taxon>Pustulibacterium</taxon>
    </lineage>
</organism>
<evidence type="ECO:0000313" key="3">
    <source>
        <dbReference type="EMBL" id="SFU31171.1"/>
    </source>
</evidence>
<dbReference type="Pfam" id="PF04389">
    <property type="entry name" value="Peptidase_M28"/>
    <property type="match status" value="1"/>
</dbReference>
<keyword evidence="1" id="KW-0732">Signal</keyword>
<dbReference type="CDD" id="cd03877">
    <property type="entry name" value="M28_like"/>
    <property type="match status" value="1"/>
</dbReference>
<evidence type="ECO:0000313" key="4">
    <source>
        <dbReference type="Proteomes" id="UP000199138"/>
    </source>
</evidence>
<dbReference type="Proteomes" id="UP000199138">
    <property type="component" value="Unassembled WGS sequence"/>
</dbReference>
<keyword evidence="4" id="KW-1185">Reference proteome</keyword>
<accession>A0A1I7F4P9</accession>
<feature type="chain" id="PRO_5011459734" evidence="1">
    <location>
        <begin position="20"/>
        <end position="305"/>
    </location>
</feature>
<sequence>MIRKIVFAVIATASLTLSAQTSKKTVEKHMSFLASDDLQGRKVGTEGIAKAADYITQYFKKNNVKPYFETYKDTLSNITELGYNVVGVVPGTDPELKKEFIIIGAHYDHIGLIKPENGDEIANGANDNASGTSSVLEFAKYFGKHHTNKRSLLFVLFSAEEAGLLGSKHLAGKLKEENFNLYCMVNFEMVGVPMTTDYLSYLTGYNESNMAATLNSFSNKKVVGFLETAKKFQLFKRSDNYPFYEEFNVPAQTVCTFDFTNFEYYHKVDDELSEMDFDHMTNFINTFIPVLEKLANTQDDVVKMN</sequence>
<dbReference type="STRING" id="1224947.SAMN05216480_101632"/>
<reference evidence="3 4" key="1">
    <citation type="submission" date="2016-10" db="EMBL/GenBank/DDBJ databases">
        <authorList>
            <person name="de Groot N.N."/>
        </authorList>
    </citation>
    <scope>NUCLEOTIDE SEQUENCE [LARGE SCALE GENOMIC DNA]</scope>
    <source>
        <strain evidence="3 4">CGMCC 1.12333</strain>
    </source>
</reference>
<dbReference type="InterPro" id="IPR007484">
    <property type="entry name" value="Peptidase_M28"/>
</dbReference>
<feature type="domain" description="Peptidase M28" evidence="2">
    <location>
        <begin position="84"/>
        <end position="287"/>
    </location>
</feature>
<dbReference type="InterPro" id="IPR045175">
    <property type="entry name" value="M28_fam"/>
</dbReference>
<dbReference type="PANTHER" id="PTHR12147:SF26">
    <property type="entry name" value="PEPTIDASE M28 DOMAIN-CONTAINING PROTEIN"/>
    <property type="match status" value="1"/>
</dbReference>
<feature type="signal peptide" evidence="1">
    <location>
        <begin position="1"/>
        <end position="19"/>
    </location>
</feature>